<keyword evidence="1" id="KW-0472">Membrane</keyword>
<dbReference type="Proteomes" id="UP001500975">
    <property type="component" value="Unassembled WGS sequence"/>
</dbReference>
<keyword evidence="1" id="KW-0812">Transmembrane</keyword>
<dbReference type="EMBL" id="BAABGJ010000015">
    <property type="protein sequence ID" value="GAA4339780.1"/>
    <property type="molecule type" value="Genomic_DNA"/>
</dbReference>
<organism evidence="2 3">
    <name type="scientific">Variovorax defluvii</name>
    <dbReference type="NCBI Taxonomy" id="913761"/>
    <lineage>
        <taxon>Bacteria</taxon>
        <taxon>Pseudomonadati</taxon>
        <taxon>Pseudomonadota</taxon>
        <taxon>Betaproteobacteria</taxon>
        <taxon>Burkholderiales</taxon>
        <taxon>Comamonadaceae</taxon>
        <taxon>Variovorax</taxon>
    </lineage>
</organism>
<proteinExistence type="predicted"/>
<name>A0ABP8HIC3_9BURK</name>
<feature type="transmembrane region" description="Helical" evidence="1">
    <location>
        <begin position="57"/>
        <end position="79"/>
    </location>
</feature>
<keyword evidence="1" id="KW-1133">Transmembrane helix</keyword>
<keyword evidence="3" id="KW-1185">Reference proteome</keyword>
<evidence type="ECO:0000313" key="3">
    <source>
        <dbReference type="Proteomes" id="UP001500975"/>
    </source>
</evidence>
<dbReference type="RefSeq" id="WP_345537501.1">
    <property type="nucleotide sequence ID" value="NZ_BAABGJ010000015.1"/>
</dbReference>
<evidence type="ECO:0000256" key="1">
    <source>
        <dbReference type="SAM" id="Phobius"/>
    </source>
</evidence>
<protein>
    <submittedName>
        <fullName evidence="2">Uncharacterized protein</fullName>
    </submittedName>
</protein>
<comment type="caution">
    <text evidence="2">The sequence shown here is derived from an EMBL/GenBank/DDBJ whole genome shotgun (WGS) entry which is preliminary data.</text>
</comment>
<sequence length="80" mass="8746">MNSIVGAVQSRNSGFQPLDADSFKEPGAVTFFVARVIYHTLTWTASTWHNASRLKRIAIISLLTTSCSFGLSMIVSVLAR</sequence>
<gene>
    <name evidence="2" type="ORF">GCM10023165_19380</name>
</gene>
<accession>A0ABP8HIC3</accession>
<reference evidence="3" key="1">
    <citation type="journal article" date="2019" name="Int. J. Syst. Evol. Microbiol.">
        <title>The Global Catalogue of Microorganisms (GCM) 10K type strain sequencing project: providing services to taxonomists for standard genome sequencing and annotation.</title>
        <authorList>
            <consortium name="The Broad Institute Genomics Platform"/>
            <consortium name="The Broad Institute Genome Sequencing Center for Infectious Disease"/>
            <person name="Wu L."/>
            <person name="Ma J."/>
        </authorList>
    </citation>
    <scope>NUCLEOTIDE SEQUENCE [LARGE SCALE GENOMIC DNA]</scope>
    <source>
        <strain evidence="3">JCM 17804</strain>
    </source>
</reference>
<evidence type="ECO:0000313" key="2">
    <source>
        <dbReference type="EMBL" id="GAA4339780.1"/>
    </source>
</evidence>